<comment type="caution">
    <text evidence="2">The sequence shown here is derived from an EMBL/GenBank/DDBJ whole genome shotgun (WGS) entry which is preliminary data.</text>
</comment>
<feature type="compositionally biased region" description="Basic and acidic residues" evidence="1">
    <location>
        <begin position="398"/>
        <end position="409"/>
    </location>
</feature>
<dbReference type="EMBL" id="FMCQ01000007">
    <property type="protein sequence ID" value="SCF01323.1"/>
    <property type="molecule type" value="Genomic_DNA"/>
</dbReference>
<proteinExistence type="predicted"/>
<evidence type="ECO:0000313" key="2">
    <source>
        <dbReference type="EMBL" id="SCF01323.1"/>
    </source>
</evidence>
<evidence type="ECO:0000256" key="1">
    <source>
        <dbReference type="SAM" id="MobiDB-lite"/>
    </source>
</evidence>
<name>A0ABY0KQT5_9ACTN</name>
<accession>A0ABY0KQT5</accession>
<sequence length="409" mass="44766">MDGHILIRLYWIPHDGTGRLLVHRHMPGRQEFWESSRISESTVAKIDAGAQDTTEWRRLLCGMPLGTLTVTTAAGPVALYLLGQEGMRASQARLGLARTIADVSIRSSEVAGTVALGDGLLSIPRRERLAVGILPVLRRTLADLAPTPRLTSPALKLAEPGEIVPAHELRLRLAQVIRLYDVRGGQIGNHNLQVNRFVLRGPKQRLDFAPVLRNAPVKAAMHTLLADQTNAHLRHELADALRHGATGWTVSAQPLLLSARSTQPGFFEQLLAFDVHGLQVGNQGTQHNTFVYTVVAVPTAAALLRAHPELAVDLADYLCPPVGGDGDRGALRSRIDHTLANLNVDWDRNRNCNYDSPRPGAELHVFRTDGMTVGHHNRIRTVKEIAIHAEPQGLPPHRPPERRHGIAGP</sequence>
<dbReference type="RefSeq" id="WP_091424876.1">
    <property type="nucleotide sequence ID" value="NZ_FMCQ01000007.1"/>
</dbReference>
<dbReference type="GeneID" id="93471846"/>
<gene>
    <name evidence="2" type="ORF">GA0070562_5133</name>
</gene>
<evidence type="ECO:0000313" key="3">
    <source>
        <dbReference type="Proteomes" id="UP000199405"/>
    </source>
</evidence>
<protein>
    <submittedName>
        <fullName evidence="2">Uncharacterized protein</fullName>
    </submittedName>
</protein>
<organism evidence="2 3">
    <name type="scientific">Micromonospora tulbaghiae</name>
    <dbReference type="NCBI Taxonomy" id="479978"/>
    <lineage>
        <taxon>Bacteria</taxon>
        <taxon>Bacillati</taxon>
        <taxon>Actinomycetota</taxon>
        <taxon>Actinomycetes</taxon>
        <taxon>Micromonosporales</taxon>
        <taxon>Micromonosporaceae</taxon>
        <taxon>Micromonospora</taxon>
    </lineage>
</organism>
<dbReference type="Proteomes" id="UP000199405">
    <property type="component" value="Unassembled WGS sequence"/>
</dbReference>
<keyword evidence="3" id="KW-1185">Reference proteome</keyword>
<feature type="region of interest" description="Disordered" evidence="1">
    <location>
        <begin position="390"/>
        <end position="409"/>
    </location>
</feature>
<reference evidence="2 3" key="1">
    <citation type="submission" date="2016-06" db="EMBL/GenBank/DDBJ databases">
        <authorList>
            <person name="Varghese N."/>
            <person name="Submissions Spin"/>
        </authorList>
    </citation>
    <scope>NUCLEOTIDE SEQUENCE [LARGE SCALE GENOMIC DNA]</scope>
    <source>
        <strain evidence="2 3">DSM 45142</strain>
    </source>
</reference>